<dbReference type="AlphaFoldDB" id="A0AAW7DLJ2"/>
<protein>
    <submittedName>
        <fullName evidence="1">Uncharacterized protein</fullName>
    </submittedName>
</protein>
<evidence type="ECO:0000313" key="1">
    <source>
        <dbReference type="EMBL" id="MDM1551535.1"/>
    </source>
</evidence>
<accession>A0AAW7DLJ2</accession>
<evidence type="ECO:0000313" key="2">
    <source>
        <dbReference type="Proteomes" id="UP001173578"/>
    </source>
</evidence>
<gene>
    <name evidence="1" type="ORF">HX095_09940</name>
</gene>
<reference evidence="1" key="1">
    <citation type="submission" date="2020-06" db="EMBL/GenBank/DDBJ databases">
        <authorList>
            <person name="Dong N."/>
        </authorList>
    </citation>
    <scope>NUCLEOTIDE SEQUENCE</scope>
    <source>
        <strain evidence="1">210</strain>
    </source>
</reference>
<dbReference type="Proteomes" id="UP001173578">
    <property type="component" value="Unassembled WGS sequence"/>
</dbReference>
<dbReference type="EMBL" id="JACALR010000004">
    <property type="protein sequence ID" value="MDM1551535.1"/>
    <property type="molecule type" value="Genomic_DNA"/>
</dbReference>
<name>A0AAW7DLJ2_9FLAO</name>
<sequence length="78" mass="9085">MKILNEITVKVTYEVTLGGLEVPSDIFEKLEEIYDRGGDVNMSKLERNSPEVLEFLNENFKEDDACDWSYTIDEIDYD</sequence>
<comment type="caution">
    <text evidence="1">The sequence shown here is derived from an EMBL/GenBank/DDBJ whole genome shotgun (WGS) entry which is preliminary data.</text>
</comment>
<dbReference type="RefSeq" id="WP_286486083.1">
    <property type="nucleotide sequence ID" value="NZ_JACALR010000004.1"/>
</dbReference>
<proteinExistence type="predicted"/>
<reference evidence="1" key="2">
    <citation type="journal article" date="2022" name="Sci. Total Environ.">
        <title>Prevalence, transmission, and molecular epidemiology of tet(X)-positive bacteria among humans, animals, and environmental niches in China: An epidemiological, and genomic-based study.</title>
        <authorList>
            <person name="Dong N."/>
            <person name="Zeng Y."/>
            <person name="Cai C."/>
            <person name="Sun C."/>
            <person name="Lu J."/>
            <person name="Liu C."/>
            <person name="Zhou H."/>
            <person name="Sun Q."/>
            <person name="Shu L."/>
            <person name="Wang H."/>
            <person name="Wang Y."/>
            <person name="Wang S."/>
            <person name="Wu C."/>
            <person name="Chan E.W."/>
            <person name="Chen G."/>
            <person name="Shen Z."/>
            <person name="Chen S."/>
            <person name="Zhang R."/>
        </authorList>
    </citation>
    <scope>NUCLEOTIDE SEQUENCE</scope>
    <source>
        <strain evidence="1">210</strain>
    </source>
</reference>
<organism evidence="1 2">
    <name type="scientific">Empedobacter falsenii</name>
    <dbReference type="NCBI Taxonomy" id="343874"/>
    <lineage>
        <taxon>Bacteria</taxon>
        <taxon>Pseudomonadati</taxon>
        <taxon>Bacteroidota</taxon>
        <taxon>Flavobacteriia</taxon>
        <taxon>Flavobacteriales</taxon>
        <taxon>Weeksellaceae</taxon>
        <taxon>Empedobacter</taxon>
    </lineage>
</organism>